<keyword evidence="9 20" id="KW-0812">Transmembrane</keyword>
<evidence type="ECO:0000256" key="5">
    <source>
        <dbReference type="ARBA" id="ARBA00022448"/>
    </source>
</evidence>
<keyword evidence="7" id="KW-0349">Heme</keyword>
<dbReference type="InterPro" id="IPR013112">
    <property type="entry name" value="FAD-bd_8"/>
</dbReference>
<dbReference type="InterPro" id="IPR039261">
    <property type="entry name" value="FNR_nucleotide-bd"/>
</dbReference>
<name>A0A9P8Q7P9_WICPI</name>
<keyword evidence="16" id="KW-0406">Ion transport</keyword>
<evidence type="ECO:0000256" key="15">
    <source>
        <dbReference type="ARBA" id="ARBA00023004"/>
    </source>
</evidence>
<dbReference type="AlphaFoldDB" id="A0A9P8Q7P9"/>
<reference evidence="22" key="2">
    <citation type="submission" date="2021-01" db="EMBL/GenBank/DDBJ databases">
        <authorList>
            <person name="Schikora-Tamarit M.A."/>
        </authorList>
    </citation>
    <scope>NUCLEOTIDE SEQUENCE</scope>
    <source>
        <strain evidence="22">CBS2887</strain>
    </source>
</reference>
<feature type="transmembrane region" description="Helical" evidence="20">
    <location>
        <begin position="182"/>
        <end position="200"/>
    </location>
</feature>
<dbReference type="GO" id="GO:0005886">
    <property type="term" value="C:plasma membrane"/>
    <property type="evidence" value="ECO:0007669"/>
    <property type="project" value="UniProtKB-SubCell"/>
</dbReference>
<dbReference type="InterPro" id="IPR017938">
    <property type="entry name" value="Riboflavin_synthase-like_b-brl"/>
</dbReference>
<dbReference type="Pfam" id="PF01794">
    <property type="entry name" value="Ferric_reduct"/>
    <property type="match status" value="1"/>
</dbReference>
<evidence type="ECO:0000256" key="20">
    <source>
        <dbReference type="SAM" id="Phobius"/>
    </source>
</evidence>
<sequence>MRIPYSVLTKNSRLSTTTTLFLLTTSIITFLPILTIAEPQHATKEQIIIYACQQGLSPYKFDCGDQSYWACACQYPPVFGSLVSCMDSYLPEDNTNIKEKAWNLLSENCRKYGDVHGVTQKLIQSVLTNSTKYLINGDDKNLRRDEINYVPILPNKEDVLGSFRDYWVFLGNLDIGQYDGFIINYYFLVVLSLCGLFYQLKRYSIIRSFHSKWLNSIRSKLSMSLIFGSHSNEFHIYKSFTTLLPSRLEFFVLLGYFTLNAHFVFFGYEIYPKNHIFGPNTTRQFLRYIADRSGIISLAHLPILVLFAGRNNLLIRLTGVNYSSFMIYHKWTARVMFFDAIIHSLAYYVLMLQNGQLSYYRSLDWFLNGVNALYLCLVIVILAIHNFRKKCYELFIVMHISLAALFFYGCYLHCKPFGWLSWVYYAAGFWISDRVLRLVNLWKFGAPMAKIHYISDQTFKVSVQRPHNWRAFPGCFVYVHFLHPRLFWQSHPFTIVDSVEGFQEVTIYIKAKEGLTKSVLDIIGIQGPYSMRVSLEGPYGIENPLKNYDNVLLIAGGNGVPGPFYHAVELAKSSLIPKRRIKLIWVIRSIDSLRWFEKALEVALDYLGYFEIEIHITSKDFQLDQIKTDPLLLKFRDFKFFKGRLNSEKVLKEELGNAVGSVAITTCGPPILCDQIRKLVANELNACPYRVDLFEELQVW</sequence>
<dbReference type="InterPro" id="IPR013121">
    <property type="entry name" value="Fe_red_NAD-bd_6"/>
</dbReference>
<dbReference type="SUPFAM" id="SSF63380">
    <property type="entry name" value="Riboflavin synthase domain-like"/>
    <property type="match status" value="1"/>
</dbReference>
<feature type="domain" description="FAD-binding FR-type" evidence="21">
    <location>
        <begin position="428"/>
        <end position="545"/>
    </location>
</feature>
<organism evidence="22 23">
    <name type="scientific">Wickerhamomyces pijperi</name>
    <name type="common">Yeast</name>
    <name type="synonym">Pichia pijperi</name>
    <dbReference type="NCBI Taxonomy" id="599730"/>
    <lineage>
        <taxon>Eukaryota</taxon>
        <taxon>Fungi</taxon>
        <taxon>Dikarya</taxon>
        <taxon>Ascomycota</taxon>
        <taxon>Saccharomycotina</taxon>
        <taxon>Saccharomycetes</taxon>
        <taxon>Phaffomycetales</taxon>
        <taxon>Wickerhamomycetaceae</taxon>
        <taxon>Wickerhamomyces</taxon>
    </lineage>
</organism>
<dbReference type="GO" id="GO:0006826">
    <property type="term" value="P:iron ion transport"/>
    <property type="evidence" value="ECO:0007669"/>
    <property type="project" value="TreeGrafter"/>
</dbReference>
<dbReference type="Pfam" id="PF08022">
    <property type="entry name" value="FAD_binding_8"/>
    <property type="match status" value="1"/>
</dbReference>
<keyword evidence="18" id="KW-0325">Glycoprotein</keyword>
<evidence type="ECO:0000256" key="18">
    <source>
        <dbReference type="ARBA" id="ARBA00023180"/>
    </source>
</evidence>
<dbReference type="SUPFAM" id="SSF52343">
    <property type="entry name" value="Ferredoxin reductase-like, C-terminal NADP-linked domain"/>
    <property type="match status" value="1"/>
</dbReference>
<dbReference type="PANTHER" id="PTHR32361:SF9">
    <property type="entry name" value="FERRIC REDUCTASE TRANSMEMBRANE COMPONENT 3-RELATED"/>
    <property type="match status" value="1"/>
</dbReference>
<evidence type="ECO:0000256" key="10">
    <source>
        <dbReference type="ARBA" id="ARBA00022827"/>
    </source>
</evidence>
<evidence type="ECO:0000256" key="19">
    <source>
        <dbReference type="ARBA" id="ARBA00048483"/>
    </source>
</evidence>
<dbReference type="EC" id="1.16.1.9" evidence="4"/>
<evidence type="ECO:0000256" key="8">
    <source>
        <dbReference type="ARBA" id="ARBA00022630"/>
    </source>
</evidence>
<dbReference type="CDD" id="cd06186">
    <property type="entry name" value="NOX_Duox_like_FAD_NADP"/>
    <property type="match status" value="1"/>
</dbReference>
<evidence type="ECO:0000256" key="11">
    <source>
        <dbReference type="ARBA" id="ARBA00022857"/>
    </source>
</evidence>
<evidence type="ECO:0000256" key="1">
    <source>
        <dbReference type="ARBA" id="ARBA00001974"/>
    </source>
</evidence>
<evidence type="ECO:0000256" key="4">
    <source>
        <dbReference type="ARBA" id="ARBA00012668"/>
    </source>
</evidence>
<comment type="catalytic activity">
    <reaction evidence="19">
        <text>2 a Fe(II)-siderophore + NADP(+) + H(+) = 2 a Fe(III)-siderophore + NADPH</text>
        <dbReference type="Rhea" id="RHEA:28795"/>
        <dbReference type="Rhea" id="RHEA-COMP:11342"/>
        <dbReference type="Rhea" id="RHEA-COMP:11344"/>
        <dbReference type="ChEBI" id="CHEBI:15378"/>
        <dbReference type="ChEBI" id="CHEBI:29033"/>
        <dbReference type="ChEBI" id="CHEBI:29034"/>
        <dbReference type="ChEBI" id="CHEBI:57783"/>
        <dbReference type="ChEBI" id="CHEBI:58349"/>
        <dbReference type="EC" id="1.16.1.9"/>
    </reaction>
</comment>
<evidence type="ECO:0000256" key="13">
    <source>
        <dbReference type="ARBA" id="ARBA00022989"/>
    </source>
</evidence>
<dbReference type="InterPro" id="IPR017927">
    <property type="entry name" value="FAD-bd_FR_type"/>
</dbReference>
<reference evidence="22" key="1">
    <citation type="journal article" date="2021" name="Open Biol.">
        <title>Shared evolutionary footprints suggest mitochondrial oxidative damage underlies multiple complex I losses in fungi.</title>
        <authorList>
            <person name="Schikora-Tamarit M.A."/>
            <person name="Marcet-Houben M."/>
            <person name="Nosek J."/>
            <person name="Gabaldon T."/>
        </authorList>
    </citation>
    <scope>NUCLEOTIDE SEQUENCE</scope>
    <source>
        <strain evidence="22">CBS2887</strain>
    </source>
</reference>
<dbReference type="GO" id="GO:0006879">
    <property type="term" value="P:intracellular iron ion homeostasis"/>
    <property type="evidence" value="ECO:0007669"/>
    <property type="project" value="TreeGrafter"/>
</dbReference>
<comment type="subcellular location">
    <subcellularLocation>
        <location evidence="2">Cell membrane</location>
        <topology evidence="2">Multi-pass membrane protein</topology>
    </subcellularLocation>
</comment>
<keyword evidence="5" id="KW-0813">Transport</keyword>
<keyword evidence="12" id="KW-0249">Electron transport</keyword>
<feature type="transmembrane region" description="Helical" evidence="20">
    <location>
        <begin position="20"/>
        <end position="37"/>
    </location>
</feature>
<keyword evidence="11" id="KW-0521">NADP</keyword>
<feature type="transmembrane region" description="Helical" evidence="20">
    <location>
        <begin position="331"/>
        <end position="350"/>
    </location>
</feature>
<dbReference type="OrthoDB" id="167398at2759"/>
<keyword evidence="17 20" id="KW-0472">Membrane</keyword>
<comment type="similarity">
    <text evidence="3">Belongs to the ferric reductase (FRE) family.</text>
</comment>
<keyword evidence="13 20" id="KW-1133">Transmembrane helix</keyword>
<evidence type="ECO:0000256" key="3">
    <source>
        <dbReference type="ARBA" id="ARBA00006278"/>
    </source>
</evidence>
<evidence type="ECO:0000256" key="16">
    <source>
        <dbReference type="ARBA" id="ARBA00023065"/>
    </source>
</evidence>
<dbReference type="InterPro" id="IPR013130">
    <property type="entry name" value="Fe3_Rdtase_TM_dom"/>
</dbReference>
<feature type="transmembrane region" description="Helical" evidence="20">
    <location>
        <begin position="248"/>
        <end position="268"/>
    </location>
</feature>
<dbReference type="PANTHER" id="PTHR32361">
    <property type="entry name" value="FERRIC/CUPRIC REDUCTASE TRANSMEMBRANE COMPONENT"/>
    <property type="match status" value="1"/>
</dbReference>
<comment type="cofactor">
    <cofactor evidence="1">
        <name>FAD</name>
        <dbReference type="ChEBI" id="CHEBI:57692"/>
    </cofactor>
</comment>
<evidence type="ECO:0000256" key="17">
    <source>
        <dbReference type="ARBA" id="ARBA00023136"/>
    </source>
</evidence>
<feature type="transmembrane region" description="Helical" evidence="20">
    <location>
        <begin position="365"/>
        <end position="384"/>
    </location>
</feature>
<evidence type="ECO:0000256" key="9">
    <source>
        <dbReference type="ARBA" id="ARBA00022692"/>
    </source>
</evidence>
<evidence type="ECO:0000313" key="23">
    <source>
        <dbReference type="Proteomes" id="UP000774326"/>
    </source>
</evidence>
<evidence type="ECO:0000256" key="14">
    <source>
        <dbReference type="ARBA" id="ARBA00023002"/>
    </source>
</evidence>
<dbReference type="SFLD" id="SFLDS00052">
    <property type="entry name" value="Ferric_Reductase_Domain"/>
    <property type="match status" value="1"/>
</dbReference>
<dbReference type="GO" id="GO:0052851">
    <property type="term" value="F:ferric-chelate reductase (NADPH) activity"/>
    <property type="evidence" value="ECO:0007669"/>
    <property type="project" value="UniProtKB-EC"/>
</dbReference>
<accession>A0A9P8Q7P9</accession>
<feature type="transmembrane region" description="Helical" evidence="20">
    <location>
        <begin position="288"/>
        <end position="310"/>
    </location>
</feature>
<keyword evidence="6" id="KW-1003">Cell membrane</keyword>
<keyword evidence="15" id="KW-0408">Iron</keyword>
<dbReference type="InterPro" id="IPR051410">
    <property type="entry name" value="Ferric/Cupric_Reductase"/>
</dbReference>
<keyword evidence="7" id="KW-0479">Metal-binding</keyword>
<evidence type="ECO:0000256" key="12">
    <source>
        <dbReference type="ARBA" id="ARBA00022982"/>
    </source>
</evidence>
<dbReference type="Gene3D" id="3.40.50.80">
    <property type="entry name" value="Nucleotide-binding domain of ferredoxin-NADP reductase (FNR) module"/>
    <property type="match status" value="1"/>
</dbReference>
<protein>
    <recommendedName>
        <fullName evidence="4">ferric-chelate reductase (NADPH)</fullName>
        <ecNumber evidence="4">1.16.1.9</ecNumber>
    </recommendedName>
</protein>
<proteinExistence type="inferred from homology"/>
<evidence type="ECO:0000259" key="21">
    <source>
        <dbReference type="PROSITE" id="PS51384"/>
    </source>
</evidence>
<keyword evidence="10" id="KW-0274">FAD</keyword>
<gene>
    <name evidence="22" type="ORF">WICPIJ_003256</name>
</gene>
<dbReference type="Proteomes" id="UP000774326">
    <property type="component" value="Unassembled WGS sequence"/>
</dbReference>
<evidence type="ECO:0000256" key="2">
    <source>
        <dbReference type="ARBA" id="ARBA00004651"/>
    </source>
</evidence>
<keyword evidence="8" id="KW-0285">Flavoprotein</keyword>
<dbReference type="EMBL" id="JAEUBG010001794">
    <property type="protein sequence ID" value="KAH3685793.1"/>
    <property type="molecule type" value="Genomic_DNA"/>
</dbReference>
<evidence type="ECO:0000256" key="6">
    <source>
        <dbReference type="ARBA" id="ARBA00022475"/>
    </source>
</evidence>
<keyword evidence="23" id="KW-1185">Reference proteome</keyword>
<comment type="caution">
    <text evidence="22">The sequence shown here is derived from an EMBL/GenBank/DDBJ whole genome shotgun (WGS) entry which is preliminary data.</text>
</comment>
<evidence type="ECO:0000313" key="22">
    <source>
        <dbReference type="EMBL" id="KAH3685793.1"/>
    </source>
</evidence>
<dbReference type="SFLD" id="SFLDG01168">
    <property type="entry name" value="Ferric_reductase_subgroup_(FRE"/>
    <property type="match status" value="1"/>
</dbReference>
<dbReference type="GO" id="GO:0015677">
    <property type="term" value="P:copper ion import"/>
    <property type="evidence" value="ECO:0007669"/>
    <property type="project" value="TreeGrafter"/>
</dbReference>
<dbReference type="PROSITE" id="PS51384">
    <property type="entry name" value="FAD_FR"/>
    <property type="match status" value="1"/>
</dbReference>
<evidence type="ECO:0000256" key="7">
    <source>
        <dbReference type="ARBA" id="ARBA00022617"/>
    </source>
</evidence>
<keyword evidence="14" id="KW-0560">Oxidoreductase</keyword>
<feature type="transmembrane region" description="Helical" evidence="20">
    <location>
        <begin position="391"/>
        <end position="411"/>
    </location>
</feature>
<dbReference type="Pfam" id="PF08030">
    <property type="entry name" value="NAD_binding_6"/>
    <property type="match status" value="1"/>
</dbReference>